<dbReference type="Proteomes" id="UP001056426">
    <property type="component" value="Chromosome"/>
</dbReference>
<reference evidence="1" key="1">
    <citation type="submission" date="2022-05" db="EMBL/GenBank/DDBJ databases">
        <authorList>
            <person name="Sun X."/>
        </authorList>
    </citation>
    <scope>NUCLEOTIDE SEQUENCE</scope>
    <source>
        <strain evidence="1">Ai-910</strain>
    </source>
</reference>
<dbReference type="RefSeq" id="WP_250724514.1">
    <property type="nucleotide sequence ID" value="NZ_CP098400.1"/>
</dbReference>
<evidence type="ECO:0000313" key="2">
    <source>
        <dbReference type="Proteomes" id="UP001056426"/>
    </source>
</evidence>
<sequence>MKYLLIGTYCLIYILSACNNSSINTVNVDENGVIKLKIDPMSFHDDLFSDLIEDVYFIQLETSTESRLGEIGKIEIKGDKIFIQDRSLHEIKIFNIDGKYLGKISNRHRGPGGYNDIYSFSVSKNGELIEIYDSRGFKFRTYNLNNEFVEDFSIDYIVSDFMKLENDKKVVYSGYFPSYNMDGFPNSSRLLFVNKSDVYQSAFDYVYSESNRIREVMGGFRNLSYYGDTIVLGNEYADFNIYHIFEDSIKKKYQIDFGDEFMPPININSSEEEIENFLNLDQRHEFAKIFRVLESSQHLFVEYAVKKRMCFFLLDKTNGEVYNLQSSFDPSRRVDISVPVTIWNDTFVGILNAEYFKMVFESRKEQGIDPPSILSEIDRKIDENCNPVLSFIKFK</sequence>
<proteinExistence type="predicted"/>
<keyword evidence="2" id="KW-1185">Reference proteome</keyword>
<dbReference type="AlphaFoldDB" id="A0A9J6ZR75"/>
<dbReference type="KEGG" id="alkq:M9189_03250"/>
<name>A0A9J6ZR75_9BACT</name>
<reference evidence="1" key="2">
    <citation type="submission" date="2022-06" db="EMBL/GenBank/DDBJ databases">
        <title>Xiashengella guii gen. nov. sp. nov., a bacterium isolated form anaerobic digestion tank.</title>
        <authorList>
            <person name="Huang H."/>
        </authorList>
    </citation>
    <scope>NUCLEOTIDE SEQUENCE</scope>
    <source>
        <strain evidence="1">Ai-910</strain>
    </source>
</reference>
<dbReference type="Pfam" id="PF17170">
    <property type="entry name" value="DUF5128"/>
    <property type="match status" value="1"/>
</dbReference>
<organism evidence="1 2">
    <name type="scientific">Xiashengella succiniciproducens</name>
    <dbReference type="NCBI Taxonomy" id="2949635"/>
    <lineage>
        <taxon>Bacteria</taxon>
        <taxon>Pseudomonadati</taxon>
        <taxon>Bacteroidota</taxon>
        <taxon>Bacteroidia</taxon>
        <taxon>Marinilabiliales</taxon>
        <taxon>Marinilabiliaceae</taxon>
        <taxon>Xiashengella</taxon>
    </lineage>
</organism>
<dbReference type="InterPro" id="IPR011042">
    <property type="entry name" value="6-blade_b-propeller_TolB-like"/>
</dbReference>
<gene>
    <name evidence="1" type="ORF">M9189_03250</name>
</gene>
<dbReference type="Gene3D" id="2.120.10.30">
    <property type="entry name" value="TolB, C-terminal domain"/>
    <property type="match status" value="1"/>
</dbReference>
<protein>
    <submittedName>
        <fullName evidence="1">6-bladed beta-propeller</fullName>
    </submittedName>
</protein>
<dbReference type="EMBL" id="CP098400">
    <property type="protein sequence ID" value="URW80370.1"/>
    <property type="molecule type" value="Genomic_DNA"/>
</dbReference>
<evidence type="ECO:0000313" key="1">
    <source>
        <dbReference type="EMBL" id="URW80370.1"/>
    </source>
</evidence>
<dbReference type="PROSITE" id="PS51257">
    <property type="entry name" value="PROKAR_LIPOPROTEIN"/>
    <property type="match status" value="1"/>
</dbReference>
<accession>A0A9J6ZR75</accession>